<keyword evidence="4" id="KW-1185">Reference proteome</keyword>
<keyword evidence="1" id="KW-1133">Transmembrane helix</keyword>
<accession>A0ABX5M9G0</accession>
<protein>
    <recommendedName>
        <fullName evidence="2">DUF5658 domain-containing protein</fullName>
    </recommendedName>
</protein>
<dbReference type="EMBL" id="QICQ01000003">
    <property type="protein sequence ID" value="PXV83776.1"/>
    <property type="molecule type" value="Genomic_DNA"/>
</dbReference>
<sequence>MTTNQLVIDQRQWERRAEISFVCPYQLGIKQGRRVAQRRSDRGAVYVDQYGWRLVVCVLAIVLFSATDAFLTINILSGGGTELNYFMAILIEEGMQKFVFTKLALTSLAVIMLTIHHEVRLCAGIRCRHLLYIFLSGYACLISYELMLLQFIGM</sequence>
<feature type="transmembrane region" description="Helical" evidence="1">
    <location>
        <begin position="98"/>
        <end position="117"/>
    </location>
</feature>
<evidence type="ECO:0000313" key="4">
    <source>
        <dbReference type="Proteomes" id="UP000247780"/>
    </source>
</evidence>
<evidence type="ECO:0000313" key="3">
    <source>
        <dbReference type="EMBL" id="PXV83776.1"/>
    </source>
</evidence>
<evidence type="ECO:0000256" key="1">
    <source>
        <dbReference type="SAM" id="Phobius"/>
    </source>
</evidence>
<proteinExistence type="predicted"/>
<feature type="transmembrane region" description="Helical" evidence="1">
    <location>
        <begin position="129"/>
        <end position="152"/>
    </location>
</feature>
<dbReference type="Proteomes" id="UP000247780">
    <property type="component" value="Unassembled WGS sequence"/>
</dbReference>
<reference evidence="3 4" key="1">
    <citation type="submission" date="2018-04" db="EMBL/GenBank/DDBJ databases">
        <title>Active sludge and wastewater microbial communities from Klosterneuburg, Austria.</title>
        <authorList>
            <person name="Wagner M."/>
        </authorList>
    </citation>
    <scope>NUCLEOTIDE SEQUENCE [LARGE SCALE GENOMIC DNA]</scope>
    <source>
        <strain evidence="3 4">Nm 57</strain>
    </source>
</reference>
<organism evidence="3 4">
    <name type="scientific">Nitrosomonas eutropha</name>
    <dbReference type="NCBI Taxonomy" id="916"/>
    <lineage>
        <taxon>Bacteria</taxon>
        <taxon>Pseudomonadati</taxon>
        <taxon>Pseudomonadota</taxon>
        <taxon>Betaproteobacteria</taxon>
        <taxon>Nitrosomonadales</taxon>
        <taxon>Nitrosomonadaceae</taxon>
        <taxon>Nitrosomonas</taxon>
    </lineage>
</organism>
<evidence type="ECO:0000259" key="2">
    <source>
        <dbReference type="Pfam" id="PF18902"/>
    </source>
</evidence>
<feature type="domain" description="DUF5658" evidence="2">
    <location>
        <begin position="59"/>
        <end position="149"/>
    </location>
</feature>
<comment type="caution">
    <text evidence="3">The sequence shown here is derived from an EMBL/GenBank/DDBJ whole genome shotgun (WGS) entry which is preliminary data.</text>
</comment>
<feature type="transmembrane region" description="Helical" evidence="1">
    <location>
        <begin position="50"/>
        <end position="77"/>
    </location>
</feature>
<gene>
    <name evidence="3" type="ORF">C8R14_10372</name>
</gene>
<name>A0ABX5M9G0_9PROT</name>
<keyword evidence="1" id="KW-0812">Transmembrane</keyword>
<keyword evidence="1" id="KW-0472">Membrane</keyword>
<dbReference type="InterPro" id="IPR043717">
    <property type="entry name" value="DUF5658"/>
</dbReference>
<dbReference type="RefSeq" id="WP_011635169.1">
    <property type="nucleotide sequence ID" value="NZ_FNYF01000005.1"/>
</dbReference>
<dbReference type="Pfam" id="PF18902">
    <property type="entry name" value="DUF5658"/>
    <property type="match status" value="1"/>
</dbReference>